<dbReference type="AlphaFoldDB" id="A0A4Q7MGB9"/>
<evidence type="ECO:0000313" key="8">
    <source>
        <dbReference type="Proteomes" id="UP000292039"/>
    </source>
</evidence>
<keyword evidence="4" id="KW-0406">Ion transport</keyword>
<dbReference type="InterPro" id="IPR033870">
    <property type="entry name" value="FatB"/>
</dbReference>
<gene>
    <name evidence="7" type="ORF">EV679_2519</name>
</gene>
<feature type="domain" description="Fe/B12 periplasmic-binding" evidence="6">
    <location>
        <begin position="72"/>
        <end position="335"/>
    </location>
</feature>
<evidence type="ECO:0000256" key="2">
    <source>
        <dbReference type="ARBA" id="ARBA00008814"/>
    </source>
</evidence>
<proteinExistence type="inferred from homology"/>
<dbReference type="Pfam" id="PF01497">
    <property type="entry name" value="Peripla_BP_2"/>
    <property type="match status" value="1"/>
</dbReference>
<dbReference type="PROSITE" id="PS50983">
    <property type="entry name" value="FE_B12_PBP"/>
    <property type="match status" value="1"/>
</dbReference>
<evidence type="ECO:0000259" key="6">
    <source>
        <dbReference type="PROSITE" id="PS50983"/>
    </source>
</evidence>
<dbReference type="GO" id="GO:0030288">
    <property type="term" value="C:outer membrane-bounded periplasmic space"/>
    <property type="evidence" value="ECO:0007669"/>
    <property type="project" value="TreeGrafter"/>
</dbReference>
<dbReference type="EMBL" id="SGWZ01000004">
    <property type="protein sequence ID" value="RZS67305.1"/>
    <property type="molecule type" value="Genomic_DNA"/>
</dbReference>
<evidence type="ECO:0000256" key="1">
    <source>
        <dbReference type="ARBA" id="ARBA00004196"/>
    </source>
</evidence>
<accession>A0A4Q7MGB9</accession>
<dbReference type="Gene3D" id="3.40.50.1980">
    <property type="entry name" value="Nitrogenase molybdenum iron protein domain"/>
    <property type="match status" value="2"/>
</dbReference>
<dbReference type="SUPFAM" id="SSF53807">
    <property type="entry name" value="Helical backbone' metal receptor"/>
    <property type="match status" value="1"/>
</dbReference>
<keyword evidence="4" id="KW-0408">Iron</keyword>
<comment type="similarity">
    <text evidence="2">Belongs to the bacterial solute-binding protein 8 family.</text>
</comment>
<keyword evidence="5" id="KW-0732">Signal</keyword>
<reference evidence="7 8" key="1">
    <citation type="submission" date="2019-02" db="EMBL/GenBank/DDBJ databases">
        <title>Genomic Encyclopedia of Type Strains, Phase IV (KMG-IV): sequencing the most valuable type-strain genomes for metagenomic binning, comparative biology and taxonomic classification.</title>
        <authorList>
            <person name="Goeker M."/>
        </authorList>
    </citation>
    <scope>NUCLEOTIDE SEQUENCE [LARGE SCALE GENOMIC DNA]</scope>
    <source>
        <strain evidence="7 8">DSM 16618</strain>
    </source>
</reference>
<name>A0A4Q7MGB9_9BURK</name>
<dbReference type="Proteomes" id="UP000292039">
    <property type="component" value="Unassembled WGS sequence"/>
</dbReference>
<dbReference type="InterPro" id="IPR002491">
    <property type="entry name" value="ABC_transptr_periplasmic_BD"/>
</dbReference>
<organism evidence="7 8">
    <name type="scientific">Kerstersia gyiorum</name>
    <dbReference type="NCBI Taxonomy" id="206506"/>
    <lineage>
        <taxon>Bacteria</taxon>
        <taxon>Pseudomonadati</taxon>
        <taxon>Pseudomonadota</taxon>
        <taxon>Betaproteobacteria</taxon>
        <taxon>Burkholderiales</taxon>
        <taxon>Alcaligenaceae</taxon>
        <taxon>Kerstersia</taxon>
    </lineage>
</organism>
<keyword evidence="4" id="KW-0410">Iron transport</keyword>
<dbReference type="PANTHER" id="PTHR30532:SF28">
    <property type="entry name" value="PETROBACTIN-BINDING PROTEIN YCLQ"/>
    <property type="match status" value="1"/>
</dbReference>
<evidence type="ECO:0000256" key="3">
    <source>
        <dbReference type="ARBA" id="ARBA00022448"/>
    </source>
</evidence>
<protein>
    <submittedName>
        <fullName evidence="7">Iron complex transport system substrate-binding protein</fullName>
    </submittedName>
</protein>
<keyword evidence="3" id="KW-0813">Transport</keyword>
<evidence type="ECO:0000256" key="5">
    <source>
        <dbReference type="ARBA" id="ARBA00022729"/>
    </source>
</evidence>
<dbReference type="InterPro" id="IPR051313">
    <property type="entry name" value="Bact_iron-sidero_bind"/>
</dbReference>
<sequence length="335" mass="35657">MNETYSYRKKAVHRATHLSAAGKFPFTHRVARACLTPVLAAILSCAAVSAQAEPVEVSHVQGNTTLPAKPEKLIVLDFATLDTLDALGVPVAGVPSAAVLPERLQKYSADDVLKAGTAFEPNYEAINAAKPDLVLVAGRSAPKYDMLKRIAPTVDLTPDAADLLGSLEHNTKLLAGLFDKEDVADAKLATLHESIDALKAKAAQAGPGLIVLTTGGKMSAYGPGSRFGVLHDAFGIVPADPNLKVSLHGQAISFEYILKTNPEWLFVIDRDAAIGREGTSAQRLLDNELVRKTAAWQKGHVVYLDAANWYLLGSGGLAAMQQNVDQLSAAFDEKQ</sequence>
<dbReference type="PANTHER" id="PTHR30532">
    <property type="entry name" value="IRON III DICITRATE-BINDING PERIPLASMIC PROTEIN"/>
    <property type="match status" value="1"/>
</dbReference>
<evidence type="ECO:0000256" key="4">
    <source>
        <dbReference type="ARBA" id="ARBA00022496"/>
    </source>
</evidence>
<comment type="subcellular location">
    <subcellularLocation>
        <location evidence="1">Cell envelope</location>
    </subcellularLocation>
</comment>
<evidence type="ECO:0000313" key="7">
    <source>
        <dbReference type="EMBL" id="RZS67305.1"/>
    </source>
</evidence>
<dbReference type="CDD" id="cd01140">
    <property type="entry name" value="FatB"/>
    <property type="match status" value="1"/>
</dbReference>
<comment type="caution">
    <text evidence="7">The sequence shown here is derived from an EMBL/GenBank/DDBJ whole genome shotgun (WGS) entry which is preliminary data.</text>
</comment>
<dbReference type="GO" id="GO:1901678">
    <property type="term" value="P:iron coordination entity transport"/>
    <property type="evidence" value="ECO:0007669"/>
    <property type="project" value="UniProtKB-ARBA"/>
</dbReference>